<keyword evidence="5" id="KW-1185">Reference proteome</keyword>
<dbReference type="GO" id="GO:0016787">
    <property type="term" value="F:hydrolase activity"/>
    <property type="evidence" value="ECO:0007669"/>
    <property type="project" value="UniProtKB-KW"/>
</dbReference>
<dbReference type="InterPro" id="IPR049049">
    <property type="entry name" value="Beta-AFase-like_GH127_C"/>
</dbReference>
<evidence type="ECO:0000259" key="3">
    <source>
        <dbReference type="Pfam" id="PF20737"/>
    </source>
</evidence>
<dbReference type="AlphaFoldDB" id="A0A7Y6ITJ5"/>
<protein>
    <submittedName>
        <fullName evidence="4">Glycoside hydrolase family 127 protein</fullName>
    </submittedName>
</protein>
<dbReference type="Pfam" id="PF20736">
    <property type="entry name" value="Glyco_hydro127M"/>
    <property type="match status" value="1"/>
</dbReference>
<name>A0A7Y6ITJ5_9ACTN</name>
<dbReference type="Proteomes" id="UP000546126">
    <property type="component" value="Unassembled WGS sequence"/>
</dbReference>
<dbReference type="PANTHER" id="PTHR43465">
    <property type="entry name" value="DUF1680 DOMAIN PROTEIN (AFU_ORTHOLOGUE AFUA_1G08910)"/>
    <property type="match status" value="1"/>
</dbReference>
<dbReference type="EMBL" id="JABWGO010000008">
    <property type="protein sequence ID" value="NUW44141.1"/>
    <property type="molecule type" value="Genomic_DNA"/>
</dbReference>
<dbReference type="InterPro" id="IPR049046">
    <property type="entry name" value="Beta-AFase-like_GH127_middle"/>
</dbReference>
<evidence type="ECO:0000259" key="1">
    <source>
        <dbReference type="Pfam" id="PF07944"/>
    </source>
</evidence>
<comment type="caution">
    <text evidence="4">The sequence shown here is derived from an EMBL/GenBank/DDBJ whole genome shotgun (WGS) entry which is preliminary data.</text>
</comment>
<dbReference type="GO" id="GO:0005975">
    <property type="term" value="P:carbohydrate metabolic process"/>
    <property type="evidence" value="ECO:0007669"/>
    <property type="project" value="InterPro"/>
</dbReference>
<dbReference type="Pfam" id="PF07944">
    <property type="entry name" value="Beta-AFase-like_GH127_cat"/>
    <property type="match status" value="1"/>
</dbReference>
<dbReference type="PANTHER" id="PTHR43465:SF2">
    <property type="entry name" value="DUF1680 DOMAIN PROTEIN (AFU_ORTHOLOGUE AFUA_1G08910)"/>
    <property type="match status" value="1"/>
</dbReference>
<feature type="domain" description="Non-reducing end beta-L-arabinofuranosidase-like GH127 C-terminal" evidence="3">
    <location>
        <begin position="516"/>
        <end position="633"/>
    </location>
</feature>
<proteinExistence type="predicted"/>
<sequence>MVNPSQVCGPAVPTQGAKAVWRPLGVRDVDITGGPMGRWQRINREASIPLGLEQMERAGSVPNLRLAAGEAEGEYQGYRFQDSDLYKQLEAVAWEHARRPGPGYPEFIAESAALLGRAQRADGYLNSHYQVVKPGKIYAELEYSHEMYCAGHLFQAAVAGARTGADERLTAVARRLADHLVEVFLTGGDDGIDGHAEVETALVELYRVTGERSYLDLAAKLVDNRGKGLIKDSGMGPLYAQDHLPVREADTPVGHAVRQLYLEAGVVDVYLETGDESLLECSVRRWEDMVATKMYLTGGVGSRHDGEAFGERYELPPDRAYNESCAAIASIHWNWRLLLATGHGRYADLIERVLYNAFAASTSADGVRFFYVNPLQRRDDTVEDAYLGRRREWFACACCPPNIMRTVSSLGHYVATTAERALHVHQYAPGAIRSGDLDLAVATGYPWDGKVVFTVERAPEGPWSLALRIPAWSAGRATLTVGGRSVAAEPDERGYAVVTREWRTGDTVELGLDLTPRLTYPNRRIDALRGTAAVERGPLVYCFEQADQQADVDDLVLDPHAELRVIDKQDVPGLGRTVLIEAGAYAAEPPATGLPYGSAPPTTDPGAARLTATAVPYYQWDNRGAGAMRVWLPLA</sequence>
<feature type="domain" description="Non-reducing end beta-L-arabinofuranosidase-like GH127 catalytic" evidence="1">
    <location>
        <begin position="28"/>
        <end position="411"/>
    </location>
</feature>
<evidence type="ECO:0000259" key="2">
    <source>
        <dbReference type="Pfam" id="PF20736"/>
    </source>
</evidence>
<dbReference type="InterPro" id="IPR008928">
    <property type="entry name" value="6-hairpin_glycosidase_sf"/>
</dbReference>
<dbReference type="InterPro" id="IPR049174">
    <property type="entry name" value="Beta-AFase-like"/>
</dbReference>
<dbReference type="RefSeq" id="WP_175603641.1">
    <property type="nucleotide sequence ID" value="NZ_JABWGO010000008.1"/>
</dbReference>
<organism evidence="4 5">
    <name type="scientific">Nonomuraea rhodomycinica</name>
    <dbReference type="NCBI Taxonomy" id="1712872"/>
    <lineage>
        <taxon>Bacteria</taxon>
        <taxon>Bacillati</taxon>
        <taxon>Actinomycetota</taxon>
        <taxon>Actinomycetes</taxon>
        <taxon>Streptosporangiales</taxon>
        <taxon>Streptosporangiaceae</taxon>
        <taxon>Nonomuraea</taxon>
    </lineage>
</organism>
<evidence type="ECO:0000313" key="5">
    <source>
        <dbReference type="Proteomes" id="UP000546126"/>
    </source>
</evidence>
<accession>A0A7Y6ITJ5</accession>
<keyword evidence="4" id="KW-0378">Hydrolase</keyword>
<dbReference type="InterPro" id="IPR012878">
    <property type="entry name" value="Beta-AFase-like_GH127_cat"/>
</dbReference>
<feature type="domain" description="Non-reducing end beta-L-arabinofuranosidase-like GH127 middle" evidence="2">
    <location>
        <begin position="422"/>
        <end position="513"/>
    </location>
</feature>
<dbReference type="Pfam" id="PF20737">
    <property type="entry name" value="Glyco_hydro127C"/>
    <property type="match status" value="1"/>
</dbReference>
<evidence type="ECO:0000313" key="4">
    <source>
        <dbReference type="EMBL" id="NUW44141.1"/>
    </source>
</evidence>
<dbReference type="SUPFAM" id="SSF48208">
    <property type="entry name" value="Six-hairpin glycosidases"/>
    <property type="match status" value="1"/>
</dbReference>
<reference evidence="4 5" key="1">
    <citation type="submission" date="2020-06" db="EMBL/GenBank/DDBJ databases">
        <authorList>
            <person name="Chanama M."/>
        </authorList>
    </citation>
    <scope>NUCLEOTIDE SEQUENCE [LARGE SCALE GENOMIC DNA]</scope>
    <source>
        <strain evidence="4 5">TBRC6557</strain>
    </source>
</reference>
<gene>
    <name evidence="4" type="ORF">HT134_29060</name>
</gene>